<gene>
    <name evidence="2" type="ORF">F4V44_18120</name>
</gene>
<dbReference type="Proteomes" id="UP000326671">
    <property type="component" value="Unassembled WGS sequence"/>
</dbReference>
<protein>
    <submittedName>
        <fullName evidence="2">Uncharacterized protein</fullName>
    </submittedName>
</protein>
<dbReference type="AlphaFoldDB" id="A0A5J5HJS8"/>
<feature type="signal peptide" evidence="1">
    <location>
        <begin position="1"/>
        <end position="23"/>
    </location>
</feature>
<accession>A0A5J5HJS8</accession>
<reference evidence="2 3" key="1">
    <citation type="submission" date="2019-09" db="EMBL/GenBank/DDBJ databases">
        <title>Whole genome sequences of isolates from the Mars Exploration Rovers.</title>
        <authorList>
            <person name="Seuylemezian A."/>
            <person name="Vaishampayan P."/>
        </authorList>
    </citation>
    <scope>NUCLEOTIDE SEQUENCE [LARGE SCALE GENOMIC DNA]</scope>
    <source>
        <strain evidence="2 3">MER_TA_151</strain>
    </source>
</reference>
<evidence type="ECO:0000256" key="1">
    <source>
        <dbReference type="SAM" id="SignalP"/>
    </source>
</evidence>
<name>A0A5J5HJS8_9BACI</name>
<sequence>MTRKLFLSLLTVFFIFTSVGCNKSPEVNEKSYAEHWNELDKNQKYWFVTTELEKLKAAGYSVIVEEYYFIDRLDSYYNDNPPGDLPAQEAIRKIGVSTGTIQMSLTK</sequence>
<dbReference type="OrthoDB" id="2881389at2"/>
<evidence type="ECO:0000313" key="2">
    <source>
        <dbReference type="EMBL" id="KAA9021060.1"/>
    </source>
</evidence>
<feature type="chain" id="PRO_5039663626" evidence="1">
    <location>
        <begin position="24"/>
        <end position="107"/>
    </location>
</feature>
<organism evidence="2 3">
    <name type="scientific">Niallia endozanthoxylica</name>
    <dbReference type="NCBI Taxonomy" id="2036016"/>
    <lineage>
        <taxon>Bacteria</taxon>
        <taxon>Bacillati</taxon>
        <taxon>Bacillota</taxon>
        <taxon>Bacilli</taxon>
        <taxon>Bacillales</taxon>
        <taxon>Bacillaceae</taxon>
        <taxon>Niallia</taxon>
    </lineage>
</organism>
<evidence type="ECO:0000313" key="3">
    <source>
        <dbReference type="Proteomes" id="UP000326671"/>
    </source>
</evidence>
<comment type="caution">
    <text evidence="2">The sequence shown here is derived from an EMBL/GenBank/DDBJ whole genome shotgun (WGS) entry which is preliminary data.</text>
</comment>
<proteinExistence type="predicted"/>
<keyword evidence="1" id="KW-0732">Signal</keyword>
<dbReference type="RefSeq" id="WP_150441434.1">
    <property type="nucleotide sequence ID" value="NZ_VYKL01000028.1"/>
</dbReference>
<dbReference type="EMBL" id="VYKL01000028">
    <property type="protein sequence ID" value="KAA9021060.1"/>
    <property type="molecule type" value="Genomic_DNA"/>
</dbReference>
<keyword evidence="3" id="KW-1185">Reference proteome</keyword>
<dbReference type="PROSITE" id="PS51257">
    <property type="entry name" value="PROKAR_LIPOPROTEIN"/>
    <property type="match status" value="1"/>
</dbReference>